<evidence type="ECO:0000313" key="3">
    <source>
        <dbReference type="Proteomes" id="UP000556620"/>
    </source>
</evidence>
<reference evidence="2 3" key="1">
    <citation type="submission" date="2020-07" db="EMBL/GenBank/DDBJ databases">
        <title>Diversity of carbapenemase encoding genes among Pseudomonas putida group clinical isolates in a tertiary Brazilian hospital.</title>
        <authorList>
            <person name="Alberto-Lei F."/>
            <person name="Nodari C.S."/>
            <person name="Streling A.P."/>
            <person name="Paulino J.T."/>
            <person name="Bessa-Neto F.O."/>
            <person name="Cayo R."/>
            <person name="Gales A.C."/>
        </authorList>
    </citation>
    <scope>NUCLEOTIDE SEQUENCE [LARGE SCALE GENOMIC DNA]</scope>
    <source>
        <strain evidence="2 3">14535</strain>
    </source>
</reference>
<feature type="compositionally biased region" description="Polar residues" evidence="1">
    <location>
        <begin position="402"/>
        <end position="416"/>
    </location>
</feature>
<feature type="compositionally biased region" description="Basic and acidic residues" evidence="1">
    <location>
        <begin position="417"/>
        <end position="428"/>
    </location>
</feature>
<dbReference type="Pfam" id="PF13481">
    <property type="entry name" value="AAA_25"/>
    <property type="match status" value="1"/>
</dbReference>
<evidence type="ECO:0000256" key="1">
    <source>
        <dbReference type="SAM" id="MobiDB-lite"/>
    </source>
</evidence>
<gene>
    <name evidence="2" type="ORF">H4C44_20275</name>
</gene>
<dbReference type="Gene3D" id="3.40.50.300">
    <property type="entry name" value="P-loop containing nucleotide triphosphate hydrolases"/>
    <property type="match status" value="1"/>
</dbReference>
<sequence>MTTDRFAQEWTEPLSPINRENVTPLWRVNAVKASTIKAVPIRWLWPGWLAKGKLHILAGAGGTGKTTLLIGLIATITTGGRWPDGSRCSEPGNALIWSSEDDPADTLIPRLTAAGADMSRVYIIQGLTNARGDADPFDPANDIVRLRETASEIGGVSLLMLDPIVSAVKGDMHKANDVRRALQGVVDFAEQNLCAVVGISHFAKGGAGSSPADRVIGSQAFSALARTVLVAAKQEDSDQRVLARAKSNIGADEGGISYTIEPCDIGDGIETTRVAWGAAIEGSAREILGDAEATNSEETTEKEDAEQFLVSMLSHGPIAVKQIRADAAGAGYAWRTIERAKKSLSVEAVKVGMKEGWVWQLGSEDRQDSSKTASQNRGGLRENVAAFKESAFVPFQPLVPSESHSCPSSGVGTSNENGHECEDQHEDPLPGGASLPSLDDDAEDL</sequence>
<proteinExistence type="predicted"/>
<dbReference type="InterPro" id="IPR027417">
    <property type="entry name" value="P-loop_NTPase"/>
</dbReference>
<dbReference type="RefSeq" id="WP_182388369.1">
    <property type="nucleotide sequence ID" value="NZ_JACGCU010000042.1"/>
</dbReference>
<dbReference type="SUPFAM" id="SSF52540">
    <property type="entry name" value="P-loop containing nucleoside triphosphate hydrolases"/>
    <property type="match status" value="1"/>
</dbReference>
<accession>A0A7W2JM40</accession>
<name>A0A7W2JM40_9PSED</name>
<dbReference type="Proteomes" id="UP000556620">
    <property type="component" value="Unassembled WGS sequence"/>
</dbReference>
<comment type="caution">
    <text evidence="2">The sequence shown here is derived from an EMBL/GenBank/DDBJ whole genome shotgun (WGS) entry which is preliminary data.</text>
</comment>
<organism evidence="2 3">
    <name type="scientific">Pseudomonas juntendi</name>
    <dbReference type="NCBI Taxonomy" id="2666183"/>
    <lineage>
        <taxon>Bacteria</taxon>
        <taxon>Pseudomonadati</taxon>
        <taxon>Pseudomonadota</taxon>
        <taxon>Gammaproteobacteria</taxon>
        <taxon>Pseudomonadales</taxon>
        <taxon>Pseudomonadaceae</taxon>
        <taxon>Pseudomonas</taxon>
    </lineage>
</organism>
<feature type="region of interest" description="Disordered" evidence="1">
    <location>
        <begin position="397"/>
        <end position="445"/>
    </location>
</feature>
<dbReference type="AlphaFoldDB" id="A0A7W2JM40"/>
<dbReference type="EMBL" id="JACGCU010000042">
    <property type="protein sequence ID" value="MBA6061501.1"/>
    <property type="molecule type" value="Genomic_DNA"/>
</dbReference>
<evidence type="ECO:0000313" key="2">
    <source>
        <dbReference type="EMBL" id="MBA6061501.1"/>
    </source>
</evidence>
<protein>
    <submittedName>
        <fullName evidence="2">AAA family ATPase</fullName>
    </submittedName>
</protein>